<dbReference type="Gene3D" id="1.10.10.10">
    <property type="entry name" value="Winged helix-like DNA-binding domain superfamily/Winged helix DNA-binding domain"/>
    <property type="match status" value="1"/>
</dbReference>
<dbReference type="PROSITE" id="PS50949">
    <property type="entry name" value="HTH_GNTR"/>
    <property type="match status" value="1"/>
</dbReference>
<dbReference type="InterPro" id="IPR028978">
    <property type="entry name" value="Chorismate_lyase_/UTRA_dom_sf"/>
</dbReference>
<sequence length="237" mass="26599">MKKMPKYMEVYVTLKERIANGDYAIGEKLPTGETLAQEFGTSKLTVKKGVDLLVSEGVVRSRSGFGTEVLRTPIDNSKVFGPSDGLLNVVGEEHVDSEIHTFSIELPSAKVAEMLEIDQKDYVYNIIRSRYVDHQPYSIEQTFMPLAVIPGLEPKHLKKSVYGYITNELGLKIQSSHIWIKGDMAGEFDAKVLNIPTGEFLIEVDKVVSLASGTPFEYSLTRHLYQDFVFEAVFVEK</sequence>
<dbReference type="GO" id="GO:0045892">
    <property type="term" value="P:negative regulation of DNA-templated transcription"/>
    <property type="evidence" value="ECO:0007669"/>
    <property type="project" value="TreeGrafter"/>
</dbReference>
<comment type="caution">
    <text evidence="6">The sequence shown here is derived from an EMBL/GenBank/DDBJ whole genome shotgun (WGS) entry which is preliminary data.</text>
</comment>
<evidence type="ECO:0000256" key="1">
    <source>
        <dbReference type="ARBA" id="ARBA00022491"/>
    </source>
</evidence>
<evidence type="ECO:0000259" key="5">
    <source>
        <dbReference type="PROSITE" id="PS50949"/>
    </source>
</evidence>
<dbReference type="FunFam" id="3.40.1410.10:FF:000008">
    <property type="entry name" value="Transcriptional regulator, GntR family"/>
    <property type="match status" value="1"/>
</dbReference>
<dbReference type="PANTHER" id="PTHR44846:SF5">
    <property type="entry name" value="HTH-TYPE TRANSCRIPTIONAL REGULATOR GMUR"/>
    <property type="match status" value="1"/>
</dbReference>
<dbReference type="Gene3D" id="3.40.1410.10">
    <property type="entry name" value="Chorismate lyase-like"/>
    <property type="match status" value="1"/>
</dbReference>
<dbReference type="Proteomes" id="UP000290567">
    <property type="component" value="Unassembled WGS sequence"/>
</dbReference>
<accession>A0A4P5PFF7</accession>
<dbReference type="SMART" id="SM00345">
    <property type="entry name" value="HTH_GNTR"/>
    <property type="match status" value="1"/>
</dbReference>
<dbReference type="AlphaFoldDB" id="A0A4P5PFF7"/>
<proteinExistence type="predicted"/>
<dbReference type="SUPFAM" id="SSF46785">
    <property type="entry name" value="Winged helix' DNA-binding domain"/>
    <property type="match status" value="1"/>
</dbReference>
<dbReference type="InterPro" id="IPR050679">
    <property type="entry name" value="Bact_HTH_transcr_reg"/>
</dbReference>
<gene>
    <name evidence="6" type="ORF">NRIC_22530</name>
</gene>
<dbReference type="Pfam" id="PF00392">
    <property type="entry name" value="GntR"/>
    <property type="match status" value="1"/>
</dbReference>
<evidence type="ECO:0000313" key="6">
    <source>
        <dbReference type="EMBL" id="GCF94362.1"/>
    </source>
</evidence>
<dbReference type="EMBL" id="BJCC01000017">
    <property type="protein sequence ID" value="GCF94362.1"/>
    <property type="molecule type" value="Genomic_DNA"/>
</dbReference>
<keyword evidence="2" id="KW-0805">Transcription regulation</keyword>
<feature type="domain" description="HTH gntR-type" evidence="5">
    <location>
        <begin position="4"/>
        <end position="72"/>
    </location>
</feature>
<dbReference type="InterPro" id="IPR036390">
    <property type="entry name" value="WH_DNA-bd_sf"/>
</dbReference>
<reference evidence="7" key="1">
    <citation type="submission" date="2019-02" db="EMBL/GenBank/DDBJ databases">
        <title>Draft genome sequence of Enterococcus sp. Gos25-1.</title>
        <authorList>
            <person name="Tanaka N."/>
            <person name="Shiwa Y."/>
            <person name="Fujita N."/>
        </authorList>
    </citation>
    <scope>NUCLEOTIDE SEQUENCE [LARGE SCALE GENOMIC DNA]</scope>
    <source>
        <strain evidence="7">Gos25-1</strain>
    </source>
</reference>
<dbReference type="PANTHER" id="PTHR44846">
    <property type="entry name" value="MANNOSYL-D-GLYCERATE TRANSPORT/METABOLISM SYSTEM REPRESSOR MNGR-RELATED"/>
    <property type="match status" value="1"/>
</dbReference>
<organism evidence="6 7">
    <name type="scientific">Enterococcus florum</name>
    <dbReference type="NCBI Taxonomy" id="2480627"/>
    <lineage>
        <taxon>Bacteria</taxon>
        <taxon>Bacillati</taxon>
        <taxon>Bacillota</taxon>
        <taxon>Bacilli</taxon>
        <taxon>Lactobacillales</taxon>
        <taxon>Enterococcaceae</taxon>
        <taxon>Enterococcus</taxon>
    </lineage>
</organism>
<evidence type="ECO:0000313" key="7">
    <source>
        <dbReference type="Proteomes" id="UP000290567"/>
    </source>
</evidence>
<evidence type="ECO:0000256" key="3">
    <source>
        <dbReference type="ARBA" id="ARBA00023125"/>
    </source>
</evidence>
<dbReference type="GO" id="GO:0003677">
    <property type="term" value="F:DNA binding"/>
    <property type="evidence" value="ECO:0007669"/>
    <property type="project" value="UniProtKB-KW"/>
</dbReference>
<evidence type="ECO:0000256" key="2">
    <source>
        <dbReference type="ARBA" id="ARBA00023015"/>
    </source>
</evidence>
<protein>
    <submittedName>
        <fullName evidence="6">GntR family transcriptional regulator</fullName>
    </submittedName>
</protein>
<dbReference type="SMART" id="SM00866">
    <property type="entry name" value="UTRA"/>
    <property type="match status" value="1"/>
</dbReference>
<evidence type="ECO:0000256" key="4">
    <source>
        <dbReference type="ARBA" id="ARBA00023163"/>
    </source>
</evidence>
<keyword evidence="7" id="KW-1185">Reference proteome</keyword>
<keyword evidence="3" id="KW-0238">DNA-binding</keyword>
<dbReference type="RefSeq" id="WP_146622786.1">
    <property type="nucleotide sequence ID" value="NZ_BJCC01000017.1"/>
</dbReference>
<dbReference type="InterPro" id="IPR000524">
    <property type="entry name" value="Tscrpt_reg_HTH_GntR"/>
</dbReference>
<dbReference type="InterPro" id="IPR011663">
    <property type="entry name" value="UTRA"/>
</dbReference>
<dbReference type="GO" id="GO:0003700">
    <property type="term" value="F:DNA-binding transcription factor activity"/>
    <property type="evidence" value="ECO:0007669"/>
    <property type="project" value="InterPro"/>
</dbReference>
<name>A0A4P5PFF7_9ENTE</name>
<dbReference type="Pfam" id="PF07702">
    <property type="entry name" value="UTRA"/>
    <property type="match status" value="1"/>
</dbReference>
<dbReference type="InterPro" id="IPR036388">
    <property type="entry name" value="WH-like_DNA-bd_sf"/>
</dbReference>
<dbReference type="SUPFAM" id="SSF64288">
    <property type="entry name" value="Chorismate lyase-like"/>
    <property type="match status" value="1"/>
</dbReference>
<keyword evidence="4" id="KW-0804">Transcription</keyword>
<dbReference type="OrthoDB" id="9815017at2"/>
<keyword evidence="1" id="KW-0678">Repressor</keyword>
<dbReference type="CDD" id="cd07377">
    <property type="entry name" value="WHTH_GntR"/>
    <property type="match status" value="1"/>
</dbReference>